<evidence type="ECO:0000313" key="1">
    <source>
        <dbReference type="EMBL" id="KAJ0102394.1"/>
    </source>
</evidence>
<sequence>MAALCSYRNKLIQELLQGQKFANELQLLLHDEHKPFQQQQQQHGLVSSHQQELAVKILRSFTESLSALSSGTTSELVVSDDRDYHQLQLLPPTNSSNGSPCTDDRRLEDSGESQKRPACSNKDRRGCYKRKKNLDTWRMVSSTVEDAHAWRKYGQKEILNAKHPRSYYRCTHKYEQGCRATKQVQRMEDNPEMFEITYIGSHTCKDLFTAPKIITDSDHPWGTTGSHIVRSLSSYTPTKIKQECKEETTQSDDISENLSSLDSVVWDDLVPFESSDPAAAAAISTVYSRDKMPSNSFDIDLDREFHFDESEFLLN</sequence>
<name>A0ACC1BTI8_9ROSI</name>
<organism evidence="1 2">
    <name type="scientific">Pistacia atlantica</name>
    <dbReference type="NCBI Taxonomy" id="434234"/>
    <lineage>
        <taxon>Eukaryota</taxon>
        <taxon>Viridiplantae</taxon>
        <taxon>Streptophyta</taxon>
        <taxon>Embryophyta</taxon>
        <taxon>Tracheophyta</taxon>
        <taxon>Spermatophyta</taxon>
        <taxon>Magnoliopsida</taxon>
        <taxon>eudicotyledons</taxon>
        <taxon>Gunneridae</taxon>
        <taxon>Pentapetalae</taxon>
        <taxon>rosids</taxon>
        <taxon>malvids</taxon>
        <taxon>Sapindales</taxon>
        <taxon>Anacardiaceae</taxon>
        <taxon>Pistacia</taxon>
    </lineage>
</organism>
<protein>
    <submittedName>
        <fullName evidence="1">Uncharacterized protein</fullName>
    </submittedName>
</protein>
<accession>A0ACC1BTI8</accession>
<reference evidence="2" key="1">
    <citation type="journal article" date="2023" name="G3 (Bethesda)">
        <title>Genome assembly and association tests identify interacting loci associated with vigor, precocity, and sex in interspecific pistachio rootstocks.</title>
        <authorList>
            <person name="Palmer W."/>
            <person name="Jacygrad E."/>
            <person name="Sagayaradj S."/>
            <person name="Cavanaugh K."/>
            <person name="Han R."/>
            <person name="Bertier L."/>
            <person name="Beede B."/>
            <person name="Kafkas S."/>
            <person name="Golino D."/>
            <person name="Preece J."/>
            <person name="Michelmore R."/>
        </authorList>
    </citation>
    <scope>NUCLEOTIDE SEQUENCE [LARGE SCALE GENOMIC DNA]</scope>
</reference>
<dbReference type="Proteomes" id="UP001164250">
    <property type="component" value="Chromosome 3"/>
</dbReference>
<evidence type="ECO:0000313" key="2">
    <source>
        <dbReference type="Proteomes" id="UP001164250"/>
    </source>
</evidence>
<comment type="caution">
    <text evidence="1">The sequence shown here is derived from an EMBL/GenBank/DDBJ whole genome shotgun (WGS) entry which is preliminary data.</text>
</comment>
<keyword evidence="2" id="KW-1185">Reference proteome</keyword>
<proteinExistence type="predicted"/>
<gene>
    <name evidence="1" type="ORF">Patl1_06778</name>
</gene>
<dbReference type="EMBL" id="CM047899">
    <property type="protein sequence ID" value="KAJ0102394.1"/>
    <property type="molecule type" value="Genomic_DNA"/>
</dbReference>